<name>A0A3E0VDC4_9MICO</name>
<evidence type="ECO:0000256" key="1">
    <source>
        <dbReference type="SAM" id="Phobius"/>
    </source>
</evidence>
<evidence type="ECO:0000313" key="2">
    <source>
        <dbReference type="EMBL" id="RFA07914.1"/>
    </source>
</evidence>
<protein>
    <submittedName>
        <fullName evidence="2">Uncharacterized protein</fullName>
    </submittedName>
</protein>
<keyword evidence="1" id="KW-0472">Membrane</keyword>
<keyword evidence="3" id="KW-1185">Reference proteome</keyword>
<comment type="caution">
    <text evidence="2">The sequence shown here is derived from an EMBL/GenBank/DDBJ whole genome shotgun (WGS) entry which is preliminary data.</text>
</comment>
<gene>
    <name evidence="2" type="ORF">B7R54_00810</name>
</gene>
<organism evidence="2 3">
    <name type="scientific">Subtercola boreus</name>
    <dbReference type="NCBI Taxonomy" id="120213"/>
    <lineage>
        <taxon>Bacteria</taxon>
        <taxon>Bacillati</taxon>
        <taxon>Actinomycetota</taxon>
        <taxon>Actinomycetes</taxon>
        <taxon>Micrococcales</taxon>
        <taxon>Microbacteriaceae</taxon>
        <taxon>Subtercola</taxon>
    </lineage>
</organism>
<feature type="transmembrane region" description="Helical" evidence="1">
    <location>
        <begin position="48"/>
        <end position="70"/>
    </location>
</feature>
<proteinExistence type="predicted"/>
<dbReference type="OrthoDB" id="5193693at2"/>
<reference evidence="2 3" key="1">
    <citation type="submission" date="2017-04" db="EMBL/GenBank/DDBJ databases">
        <title>Comparative genome analysis of Subtercola boreus.</title>
        <authorList>
            <person name="Cho Y.-J."/>
            <person name="Cho A."/>
            <person name="Kim O.-S."/>
            <person name="Lee J.-I."/>
        </authorList>
    </citation>
    <scope>NUCLEOTIDE SEQUENCE [LARGE SCALE GENOMIC DNA]</scope>
    <source>
        <strain evidence="2 3">K300</strain>
    </source>
</reference>
<sequence length="131" mass="13510">MTEHELHAMWASARLQIILSQLGPIVLLTSSVALVMAGLGHQPTPIRLAAALILLSTGILGAVVQFSAAAEAQAIAADLSSLGAPSAVSRRIVAQAGFANVVKFVTPTIFVLTFLALLWAIFAPPALGGMQ</sequence>
<dbReference type="Proteomes" id="UP000256486">
    <property type="component" value="Unassembled WGS sequence"/>
</dbReference>
<feature type="transmembrane region" description="Helical" evidence="1">
    <location>
        <begin position="104"/>
        <end position="127"/>
    </location>
</feature>
<dbReference type="AlphaFoldDB" id="A0A3E0VDC4"/>
<feature type="transmembrane region" description="Helical" evidence="1">
    <location>
        <begin position="15"/>
        <end position="36"/>
    </location>
</feature>
<keyword evidence="1" id="KW-0812">Transmembrane</keyword>
<keyword evidence="1" id="KW-1133">Transmembrane helix</keyword>
<evidence type="ECO:0000313" key="3">
    <source>
        <dbReference type="Proteomes" id="UP000256486"/>
    </source>
</evidence>
<accession>A0A3E0VDC4</accession>
<dbReference type="EMBL" id="NBWZ01000001">
    <property type="protein sequence ID" value="RFA07914.1"/>
    <property type="molecule type" value="Genomic_DNA"/>
</dbReference>
<dbReference type="RefSeq" id="WP_116413334.1">
    <property type="nucleotide sequence ID" value="NZ_NBWZ01000001.1"/>
</dbReference>